<evidence type="ECO:0000313" key="2">
    <source>
        <dbReference type="EMBL" id="MFO7193777.1"/>
    </source>
</evidence>
<dbReference type="Gene3D" id="1.10.246.130">
    <property type="match status" value="1"/>
</dbReference>
<dbReference type="InterPro" id="IPR029055">
    <property type="entry name" value="Ntn_hydrolases_N"/>
</dbReference>
<evidence type="ECO:0000256" key="1">
    <source>
        <dbReference type="SAM" id="MobiDB-lite"/>
    </source>
</evidence>
<gene>
    <name evidence="2" type="ORF">DIU77_016155</name>
</gene>
<dbReference type="Proteomes" id="UP000249324">
    <property type="component" value="Unassembled WGS sequence"/>
</dbReference>
<dbReference type="InterPro" id="IPR052896">
    <property type="entry name" value="GGT-like_enzyme"/>
</dbReference>
<dbReference type="PANTHER" id="PTHR43881:SF1">
    <property type="entry name" value="GAMMA-GLUTAMYLTRANSPEPTIDASE (AFU_ORTHOLOGUE AFUA_4G13580)"/>
    <property type="match status" value="1"/>
</dbReference>
<feature type="region of interest" description="Disordered" evidence="1">
    <location>
        <begin position="580"/>
        <end position="600"/>
    </location>
</feature>
<dbReference type="InterPro" id="IPR043138">
    <property type="entry name" value="GGT_lsub"/>
</dbReference>
<sequence length="600" mass="63669">MFTAPPDRLSRPALTGSFGMAASTNWVASAVAQSVLERGGNAFDAVVAAGFVMHVVEPHLNGPGGDLVALVTPAGGDTMVVNGQGPAPQGADIAHYRSLGLEFVPGAGALASAVPGAVEAWLVILRELGTWELRDVLSYVLHYAEVGHPLLPNAASTIASVADLFRDHWPTSAKLWLVDGQAPAPGTLHKNPQYARTLRRLLAAADTGATREARIEAALREWKTGFVASAAAKAAQTRHRHADGNDYAGVLSVDDFAEFTVKLEEPVRLTFRGTTVAKAGFWSQGPVLLQTLAILDHFDDADLDPSTERGVHTIAEALKLAMADRDAYYGDARDDHGVLRTLLSPEYAKQRAALITSRASTEWRPGTIPGTSPYFPPLRTKAEVDAAVTNASAIGEPTVRPTGETRGDTVHIDVIDRHGNVVSATPSGGWLQSNPTIDELGFCLGTRLQMTWLDPASPSALRPGRLPRTTLSPTILERGSVAVSAIGSPGGDQQDQWQLLYLLRTLVGGYNPQQAIESPMFHTTAVAQSFWPREWTPGGLVVEAALGADVIEGLRRRGHAVTVSNPGNLGRLSAVDRDPVSGQMRAGANPRGAQGYAVGR</sequence>
<organism evidence="2 3">
    <name type="scientific">Thermocrispum agreste</name>
    <dbReference type="NCBI Taxonomy" id="37925"/>
    <lineage>
        <taxon>Bacteria</taxon>
        <taxon>Bacillati</taxon>
        <taxon>Actinomycetota</taxon>
        <taxon>Actinomycetes</taxon>
        <taxon>Pseudonocardiales</taxon>
        <taxon>Pseudonocardiaceae</taxon>
        <taxon>Thermocrispum</taxon>
    </lineage>
</organism>
<accession>A0ABD6FIN8</accession>
<keyword evidence="2" id="KW-0808">Transferase</keyword>
<dbReference type="PRINTS" id="PR01210">
    <property type="entry name" value="GGTRANSPTASE"/>
</dbReference>
<dbReference type="Pfam" id="PF01019">
    <property type="entry name" value="G_glu_transpept"/>
    <property type="match status" value="1"/>
</dbReference>
<dbReference type="SUPFAM" id="SSF56235">
    <property type="entry name" value="N-terminal nucleophile aminohydrolases (Ntn hydrolases)"/>
    <property type="match status" value="1"/>
</dbReference>
<comment type="caution">
    <text evidence="2">The sequence shown here is derived from an EMBL/GenBank/DDBJ whole genome shotgun (WGS) entry which is preliminary data.</text>
</comment>
<keyword evidence="2" id="KW-0012">Acyltransferase</keyword>
<dbReference type="PANTHER" id="PTHR43881">
    <property type="entry name" value="GAMMA-GLUTAMYLTRANSPEPTIDASE (AFU_ORTHOLOGUE AFUA_4G13580)"/>
    <property type="match status" value="1"/>
</dbReference>
<dbReference type="InterPro" id="IPR043137">
    <property type="entry name" value="GGT_ssub_C"/>
</dbReference>
<dbReference type="EMBL" id="QGUI02000273">
    <property type="protein sequence ID" value="MFO7193777.1"/>
    <property type="molecule type" value="Genomic_DNA"/>
</dbReference>
<evidence type="ECO:0000313" key="3">
    <source>
        <dbReference type="Proteomes" id="UP000249324"/>
    </source>
</evidence>
<name>A0ABD6FIN8_9PSEU</name>
<proteinExistence type="predicted"/>
<dbReference type="GO" id="GO:0103068">
    <property type="term" value="F:leukotriene C4 gamma-glutamyl transferase activity"/>
    <property type="evidence" value="ECO:0007669"/>
    <property type="project" value="UniProtKB-EC"/>
</dbReference>
<reference evidence="2 3" key="1">
    <citation type="journal article" date="2021" name="BMC Genomics">
        <title>Genome-resolved metagenome and metatranscriptome analyses of thermophilic composting reveal key bacterial players and their metabolic interactions.</title>
        <authorList>
            <person name="Braga L.P.P."/>
            <person name="Pereira R.V."/>
            <person name="Martins L.F."/>
            <person name="Moura L.M.S."/>
            <person name="Sanchez F.B."/>
            <person name="Patane J.S.L."/>
            <person name="da Silva A.M."/>
            <person name="Setubal J.C."/>
        </authorList>
    </citation>
    <scope>NUCLEOTIDE SEQUENCE [LARGE SCALE GENOMIC DNA]</scope>
    <source>
        <strain evidence="2">ZC4RG45</strain>
    </source>
</reference>
<dbReference type="AlphaFoldDB" id="A0ABD6FIN8"/>
<dbReference type="Gene3D" id="3.60.20.40">
    <property type="match status" value="1"/>
</dbReference>
<protein>
    <submittedName>
        <fullName evidence="2">Gamma-glutamyltransferase</fullName>
        <ecNumber evidence="2">2.3.2.2</ecNumber>
    </submittedName>
</protein>
<dbReference type="EC" id="2.3.2.2" evidence="2"/>